<protein>
    <submittedName>
        <fullName evidence="1">Uncharacterized protein</fullName>
    </submittedName>
</protein>
<gene>
    <name evidence="1" type="ORF">MBUL_00726</name>
</gene>
<evidence type="ECO:0000313" key="1">
    <source>
        <dbReference type="EMBL" id="CAA2100546.1"/>
    </source>
</evidence>
<sequence>MFDKSGPSYWSRRTDDELLSMQLTTDDPESVENLSTDHPPDDDAIVEMAYNVTGRKKGKVQCAFCQYPNHFRGVVMRFRSGERRLVGRNCAEDHYGVAFEALTKDFDEARTRVDYVERQRLAVAQNVDLLGLLRAMKSDPAVKAFADTKARLKTFVGGALWDRLVRAADKDEMITGMLRPELRDGKLMIYGIGPDTATLRGADLIRSGPTVFQRLDEIELELASVLRVLRGTEVGTRDIRSSLVRMVDLLKQVEAERVRMRSADSFFESNNLAHVAGWIQNNSQRSITVDVLPYRLIDEYTQAECGPPQDYRVPGKALVAAMRDAVVLQRMVIRRAS</sequence>
<proteinExistence type="predicted"/>
<dbReference type="EMBL" id="LR743504">
    <property type="protein sequence ID" value="CAA2100546.1"/>
    <property type="molecule type" value="Genomic_DNA"/>
</dbReference>
<accession>A0A679IN74</accession>
<name>A0A679IN74_9HYPH</name>
<organism evidence="1">
    <name type="scientific">Methylobacterium bullatum</name>
    <dbReference type="NCBI Taxonomy" id="570505"/>
    <lineage>
        <taxon>Bacteria</taxon>
        <taxon>Pseudomonadati</taxon>
        <taxon>Pseudomonadota</taxon>
        <taxon>Alphaproteobacteria</taxon>
        <taxon>Hyphomicrobiales</taxon>
        <taxon>Methylobacteriaceae</taxon>
        <taxon>Methylobacterium</taxon>
    </lineage>
</organism>
<reference evidence="1" key="1">
    <citation type="submission" date="2019-12" db="EMBL/GenBank/DDBJ databases">
        <authorList>
            <person name="Cremers G."/>
        </authorList>
    </citation>
    <scope>NUCLEOTIDE SEQUENCE</scope>
    <source>
        <strain evidence="1">Mbul1</strain>
    </source>
</reference>
<dbReference type="AlphaFoldDB" id="A0A679IN74"/>